<reference evidence="4" key="1">
    <citation type="submission" date="2021-03" db="EMBL/GenBank/DDBJ databases">
        <title>Comparative genomics and phylogenomic investigation of the class Geoglossomycetes provide insights into ecological specialization and systematics.</title>
        <authorList>
            <person name="Melie T."/>
            <person name="Pirro S."/>
            <person name="Miller A.N."/>
            <person name="Quandt A."/>
        </authorList>
    </citation>
    <scope>NUCLEOTIDE SEQUENCE</scope>
    <source>
        <strain evidence="4">GBOQ0MN5Z8</strain>
    </source>
</reference>
<dbReference type="Proteomes" id="UP000698800">
    <property type="component" value="Unassembled WGS sequence"/>
</dbReference>
<organism evidence="4 5">
    <name type="scientific">Glutinoglossum americanum</name>
    <dbReference type="NCBI Taxonomy" id="1670608"/>
    <lineage>
        <taxon>Eukaryota</taxon>
        <taxon>Fungi</taxon>
        <taxon>Dikarya</taxon>
        <taxon>Ascomycota</taxon>
        <taxon>Pezizomycotina</taxon>
        <taxon>Geoglossomycetes</taxon>
        <taxon>Geoglossales</taxon>
        <taxon>Geoglossaceae</taxon>
        <taxon>Glutinoglossum</taxon>
    </lineage>
</organism>
<dbReference type="Pfam" id="PF13489">
    <property type="entry name" value="Methyltransf_23"/>
    <property type="match status" value="1"/>
</dbReference>
<accession>A0A9P8I9C4</accession>
<sequence length="815" mass="92010">METHDSSGHLVFKNPQVKVRPTNVEEVKSIIEQRKQQGERSEKKLPSAAEASAWLEYDPDKHAREILDAYLRKANVSPARLADPNENIDDIIAEVVKSKHGAGLTEHPMSTVESDSSGSKTFELKQPTKPLSDIQDWGELGKYNPKLVMHEIITDLLDGKLYYADPASPEQTQDASSDGEAIGHGDSPPRALRVLEVFCGDGVWCNQLLLKHPNWTIEGIDRVASPVWGQLARMTDFLSTVSLEDTPISGKGAKNEKAKVEAEAPNTNKPRFAVFPVPSVDRLLVPIQTYDFIRGRDIFATTSEWKLTLDNLHKILKLDGLIELIELDPRPHSLRARGFLELTEGALKVPYGRNAAAIFPEILDDRLKEAIDPDLLQESSPWMNHVLRHLGYSSMPEQIYATELKSRVEASGFCQVREEIIKIPVGDWMEGPKFKATITYKEYDLILGDMMFCAANLLKENKQQNKKTSTAPALVMEVPNSNVSAALSRDELRYKARYIRDIIAPIIASAPDEALTPHLLATLRDIFTALERTPITIFAVEYSRIEKALLEICAEDTKWPEEFVVRAKRQLHIWTAELGDISDLMPLLWLPGGRMHGIEKIQAGQRPRNPGKAERILGLKDYGGQPMWQWSVNLSRTKDPRSFGHHGFEVGDWWIDPICAFRDGIIENNVNRMTAGEQGVYAMVLTKNDAIDTEKGTTLCEWNSDQYEEESDALDARKLLKNAISHEPIRVLRTSMMQSKMAPVVGVRYDGLYRVLRYGLKRDNEQLSLYVELGRDPDQLDISEALKRPRAEERDDWEFYYKVEGNVVVSDDLPS</sequence>
<dbReference type="SUPFAM" id="SSF53335">
    <property type="entry name" value="S-adenosyl-L-methionine-dependent methyltransferases"/>
    <property type="match status" value="1"/>
</dbReference>
<protein>
    <recommendedName>
        <fullName evidence="3">YDG domain-containing protein</fullName>
    </recommendedName>
</protein>
<feature type="domain" description="YDG" evidence="3">
    <location>
        <begin position="643"/>
        <end position="779"/>
    </location>
</feature>
<feature type="compositionally biased region" description="Polar residues" evidence="2">
    <location>
        <begin position="111"/>
        <end position="120"/>
    </location>
</feature>
<feature type="region of interest" description="Disordered" evidence="2">
    <location>
        <begin position="165"/>
        <end position="186"/>
    </location>
</feature>
<dbReference type="Pfam" id="PF02182">
    <property type="entry name" value="SAD_SRA"/>
    <property type="match status" value="1"/>
</dbReference>
<evidence type="ECO:0000256" key="2">
    <source>
        <dbReference type="SAM" id="MobiDB-lite"/>
    </source>
</evidence>
<dbReference type="EMBL" id="JAGHQL010000064">
    <property type="protein sequence ID" value="KAH0541982.1"/>
    <property type="molecule type" value="Genomic_DNA"/>
</dbReference>
<dbReference type="InterPro" id="IPR029063">
    <property type="entry name" value="SAM-dependent_MTases_sf"/>
</dbReference>
<dbReference type="InterPro" id="IPR003105">
    <property type="entry name" value="SRA_YDG"/>
</dbReference>
<feature type="region of interest" description="Disordered" evidence="2">
    <location>
        <begin position="105"/>
        <end position="126"/>
    </location>
</feature>
<evidence type="ECO:0000256" key="1">
    <source>
        <dbReference type="ARBA" id="ARBA00023242"/>
    </source>
</evidence>
<name>A0A9P8I9C4_9PEZI</name>
<dbReference type="OrthoDB" id="3244603at2759"/>
<dbReference type="InterPro" id="IPR036987">
    <property type="entry name" value="SRA-YDG_sf"/>
</dbReference>
<keyword evidence="1" id="KW-0539">Nucleus</keyword>
<dbReference type="SUPFAM" id="SSF88697">
    <property type="entry name" value="PUA domain-like"/>
    <property type="match status" value="1"/>
</dbReference>
<dbReference type="AlphaFoldDB" id="A0A9P8I9C4"/>
<keyword evidence="5" id="KW-1185">Reference proteome</keyword>
<dbReference type="Gene3D" id="2.30.280.10">
    <property type="entry name" value="SRA-YDG"/>
    <property type="match status" value="1"/>
</dbReference>
<dbReference type="Gene3D" id="3.40.50.150">
    <property type="entry name" value="Vaccinia Virus protein VP39"/>
    <property type="match status" value="1"/>
</dbReference>
<comment type="caution">
    <text evidence="4">The sequence shown here is derived from an EMBL/GenBank/DDBJ whole genome shotgun (WGS) entry which is preliminary data.</text>
</comment>
<evidence type="ECO:0000313" key="5">
    <source>
        <dbReference type="Proteomes" id="UP000698800"/>
    </source>
</evidence>
<proteinExistence type="predicted"/>
<evidence type="ECO:0000259" key="3">
    <source>
        <dbReference type="Pfam" id="PF02182"/>
    </source>
</evidence>
<gene>
    <name evidence="4" type="ORF">FGG08_003614</name>
</gene>
<evidence type="ECO:0000313" key="4">
    <source>
        <dbReference type="EMBL" id="KAH0541982.1"/>
    </source>
</evidence>
<dbReference type="InterPro" id="IPR015947">
    <property type="entry name" value="PUA-like_sf"/>
</dbReference>